<dbReference type="InterPro" id="IPR036047">
    <property type="entry name" value="F-box-like_dom_sf"/>
</dbReference>
<accession>A0A3P5ZWC3</accession>
<protein>
    <recommendedName>
        <fullName evidence="1">F-box domain-containing protein</fullName>
    </recommendedName>
</protein>
<feature type="domain" description="F-box" evidence="1">
    <location>
        <begin position="30"/>
        <end position="76"/>
    </location>
</feature>
<dbReference type="AlphaFoldDB" id="A0A3P5ZWC3"/>
<dbReference type="InterPro" id="IPR006527">
    <property type="entry name" value="F-box-assoc_dom_typ1"/>
</dbReference>
<dbReference type="SUPFAM" id="SSF81383">
    <property type="entry name" value="F-box domain"/>
    <property type="match status" value="1"/>
</dbReference>
<evidence type="ECO:0000313" key="3">
    <source>
        <dbReference type="EMBL" id="VDC82159.1"/>
    </source>
</evidence>
<dbReference type="Proteomes" id="UP000694005">
    <property type="component" value="Chromosome A03"/>
</dbReference>
<dbReference type="Pfam" id="PF07734">
    <property type="entry name" value="FBA_1"/>
    <property type="match status" value="1"/>
</dbReference>
<dbReference type="InterPro" id="IPR050796">
    <property type="entry name" value="SCF_F-box_component"/>
</dbReference>
<feature type="non-terminal residue" evidence="3">
    <location>
        <position position="1"/>
    </location>
</feature>
<dbReference type="NCBIfam" id="TIGR01640">
    <property type="entry name" value="F_box_assoc_1"/>
    <property type="match status" value="1"/>
</dbReference>
<dbReference type="Gramene" id="A03p42560.2_BraZ1">
    <property type="protein sequence ID" value="A03p42560.2_BraZ1.CDS.1"/>
    <property type="gene ID" value="A03g42560.2_BraZ1"/>
</dbReference>
<organism evidence="3">
    <name type="scientific">Brassica campestris</name>
    <name type="common">Field mustard</name>
    <dbReference type="NCBI Taxonomy" id="3711"/>
    <lineage>
        <taxon>Eukaryota</taxon>
        <taxon>Viridiplantae</taxon>
        <taxon>Streptophyta</taxon>
        <taxon>Embryophyta</taxon>
        <taxon>Tracheophyta</taxon>
        <taxon>Spermatophyta</taxon>
        <taxon>Magnoliopsida</taxon>
        <taxon>eudicotyledons</taxon>
        <taxon>Gunneridae</taxon>
        <taxon>Pentapetalae</taxon>
        <taxon>rosids</taxon>
        <taxon>malvids</taxon>
        <taxon>Brassicales</taxon>
        <taxon>Brassicaceae</taxon>
        <taxon>Brassiceae</taxon>
        <taxon>Brassica</taxon>
    </lineage>
</organism>
<gene>
    <name evidence="3" type="ORF">BRAA03T13377Z</name>
    <name evidence="2" type="ORF">BRAPAZ1V2_A03P42560.2</name>
</gene>
<sequence>WQHFFKYEIIISSYIFKNIKKPYFSLVMDSNECPSLPLELCEEILCRVPTKSLMRFKLACKRWLALFNDKRFVNKHLALVEEHFIRINSDRKVTIISPMTRACSSFPLPYEFQATPDIYTMIHCDGLLLCILESSAMAVWNPCLNQVRWIKPESSYSINCFYGGIGYDGLSQDGGYKILRFGDRDIFRNQYTNTVVVDIYELKSNYWKKYKVSLDWHVVKTCRGVSLMGNMYWIAKWNQAGFFIQSFNFSTETFEPLASLPFDYGAYDVHNLSAFRGNNLSLLVQNKETEKIEVWVTNMGKKGVIISWTKFFSVTRPDRPVFRACEGIATKVHFIDKKNRVVVCCEEVTVDERCVSVNIYLFGEGEIEKQEIELHKRGFSWPFVSGYAYLPSLVPV</sequence>
<dbReference type="InterPro" id="IPR001810">
    <property type="entry name" value="F-box_dom"/>
</dbReference>
<dbReference type="PROSITE" id="PS50181">
    <property type="entry name" value="FBOX"/>
    <property type="match status" value="1"/>
</dbReference>
<dbReference type="CDD" id="cd22157">
    <property type="entry name" value="F-box_AtFBW1-like"/>
    <property type="match status" value="1"/>
</dbReference>
<name>A0A3P5ZWC3_BRACM</name>
<dbReference type="Pfam" id="PF00646">
    <property type="entry name" value="F-box"/>
    <property type="match status" value="1"/>
</dbReference>
<dbReference type="PANTHER" id="PTHR31672:SF13">
    <property type="entry name" value="F-BOX PROTEIN CPR30-LIKE"/>
    <property type="match status" value="1"/>
</dbReference>
<evidence type="ECO:0000259" key="1">
    <source>
        <dbReference type="PROSITE" id="PS50181"/>
    </source>
</evidence>
<dbReference type="Gene3D" id="1.20.1280.50">
    <property type="match status" value="1"/>
</dbReference>
<dbReference type="EMBL" id="LR031572">
    <property type="protein sequence ID" value="VDC82159.1"/>
    <property type="molecule type" value="Genomic_DNA"/>
</dbReference>
<proteinExistence type="predicted"/>
<evidence type="ECO:0000313" key="2">
    <source>
        <dbReference type="EMBL" id="CAG7882913.1"/>
    </source>
</evidence>
<dbReference type="InterPro" id="IPR017451">
    <property type="entry name" value="F-box-assoc_interact_dom"/>
</dbReference>
<reference evidence="3" key="1">
    <citation type="submission" date="2018-11" db="EMBL/GenBank/DDBJ databases">
        <authorList>
            <consortium name="Genoscope - CEA"/>
            <person name="William W."/>
        </authorList>
    </citation>
    <scope>NUCLEOTIDE SEQUENCE</scope>
</reference>
<dbReference type="SMART" id="SM00256">
    <property type="entry name" value="FBOX"/>
    <property type="match status" value="1"/>
</dbReference>
<dbReference type="EMBL" id="LS974619">
    <property type="protein sequence ID" value="CAG7882913.1"/>
    <property type="molecule type" value="Genomic_DNA"/>
</dbReference>
<dbReference type="PANTHER" id="PTHR31672">
    <property type="entry name" value="BNACNNG10540D PROTEIN"/>
    <property type="match status" value="1"/>
</dbReference>